<dbReference type="AlphaFoldDB" id="A0A483F3D7"/>
<evidence type="ECO:0000313" key="2">
    <source>
        <dbReference type="EMBL" id="TCW90657.1"/>
    </source>
</evidence>
<reference evidence="2" key="1">
    <citation type="submission" date="2019-01" db="EMBL/GenBank/DDBJ databases">
        <authorList>
            <person name="Lista F."/>
            <person name="Anselmo A."/>
        </authorList>
    </citation>
    <scope>NUCLEOTIDE SEQUENCE</scope>
    <source>
        <strain evidence="2">22S</strain>
    </source>
</reference>
<protein>
    <submittedName>
        <fullName evidence="2">Uncharacterized protein</fullName>
    </submittedName>
</protein>
<gene>
    <name evidence="2" type="ORF">ETE62_23580</name>
</gene>
<name>A0A483F3D7_KLEPN</name>
<comment type="caution">
    <text evidence="2">The sequence shown here is derived from an EMBL/GenBank/DDBJ whole genome shotgun (WGS) entry which is preliminary data.</text>
</comment>
<accession>A0A483F3D7</accession>
<organism evidence="2">
    <name type="scientific">Klebsiella pneumoniae</name>
    <dbReference type="NCBI Taxonomy" id="573"/>
    <lineage>
        <taxon>Bacteria</taxon>
        <taxon>Pseudomonadati</taxon>
        <taxon>Pseudomonadota</taxon>
        <taxon>Gammaproteobacteria</taxon>
        <taxon>Enterobacterales</taxon>
        <taxon>Enterobacteriaceae</taxon>
        <taxon>Klebsiella/Raoultella group</taxon>
        <taxon>Klebsiella</taxon>
        <taxon>Klebsiella pneumoniae complex</taxon>
    </lineage>
</organism>
<evidence type="ECO:0000256" key="1">
    <source>
        <dbReference type="SAM" id="MobiDB-lite"/>
    </source>
</evidence>
<dbReference type="EMBL" id="SDCA01000042">
    <property type="protein sequence ID" value="TCW90657.1"/>
    <property type="molecule type" value="Genomic_DNA"/>
</dbReference>
<sequence length="144" mass="16609">MAQQNIEDDKSESLVFPSDFPDDTPPKEALAANGVFFRITNRETPTRKCFLSDFEKDPDCVNTRTDLKRICSYGISLQDTIEGARETVGKFKNATIKRFIARGTLHERVGVEMQTFREIYHHTLWPYANVQLHTLFTCYEAVQK</sequence>
<feature type="region of interest" description="Disordered" evidence="1">
    <location>
        <begin position="1"/>
        <end position="23"/>
    </location>
</feature>
<proteinExistence type="predicted"/>